<accession>A0A4R0JCJ3</accession>
<keyword evidence="2" id="KW-1185">Reference proteome</keyword>
<sequence>MSYGLGLFTDDKRRFFLHTGDWHGFHTCALWTEETQEATIAFSHGPQAGAAIERLLLTRLQSTG</sequence>
<dbReference type="EMBL" id="SJKD01000011">
    <property type="protein sequence ID" value="TCC44009.1"/>
    <property type="molecule type" value="Genomic_DNA"/>
</dbReference>
<gene>
    <name evidence="1" type="ORF">E0H75_37685</name>
</gene>
<organism evidence="1 2">
    <name type="scientific">Kribbella capetownensis</name>
    <dbReference type="NCBI Taxonomy" id="1572659"/>
    <lineage>
        <taxon>Bacteria</taxon>
        <taxon>Bacillati</taxon>
        <taxon>Actinomycetota</taxon>
        <taxon>Actinomycetes</taxon>
        <taxon>Propionibacteriales</taxon>
        <taxon>Kribbellaceae</taxon>
        <taxon>Kribbella</taxon>
    </lineage>
</organism>
<comment type="caution">
    <text evidence="1">The sequence shown here is derived from an EMBL/GenBank/DDBJ whole genome shotgun (WGS) entry which is preliminary data.</text>
</comment>
<dbReference type="AlphaFoldDB" id="A0A4R0JCJ3"/>
<name>A0A4R0JCJ3_9ACTN</name>
<dbReference type="RefSeq" id="WP_131518493.1">
    <property type="nucleotide sequence ID" value="NZ_SJKD01000011.1"/>
</dbReference>
<proteinExistence type="predicted"/>
<reference evidence="1 2" key="1">
    <citation type="submission" date="2019-02" db="EMBL/GenBank/DDBJ databases">
        <title>Kribbella capetownensis sp. nov. and Kribbella speibonae sp. nov., isolated from soil.</title>
        <authorList>
            <person name="Curtis S.M."/>
            <person name="Norton I."/>
            <person name="Everest G.J."/>
            <person name="Meyers P.R."/>
        </authorList>
    </citation>
    <scope>NUCLEOTIDE SEQUENCE [LARGE SCALE GENOMIC DNA]</scope>
    <source>
        <strain evidence="1 2">YM53</strain>
    </source>
</reference>
<evidence type="ECO:0008006" key="3">
    <source>
        <dbReference type="Google" id="ProtNLM"/>
    </source>
</evidence>
<evidence type="ECO:0000313" key="1">
    <source>
        <dbReference type="EMBL" id="TCC44009.1"/>
    </source>
</evidence>
<dbReference type="Proteomes" id="UP000293342">
    <property type="component" value="Unassembled WGS sequence"/>
</dbReference>
<protein>
    <recommendedName>
        <fullName evidence="3">Beta-lactamase</fullName>
    </recommendedName>
</protein>
<evidence type="ECO:0000313" key="2">
    <source>
        <dbReference type="Proteomes" id="UP000293342"/>
    </source>
</evidence>